<comment type="caution">
    <text evidence="1">The sequence shown here is derived from an EMBL/GenBank/DDBJ whole genome shotgun (WGS) entry which is preliminary data.</text>
</comment>
<sequence>MGKIPLMFFSVLITNCFTLCLSQRGDESALLAFRSHITRDPSRILGNWTANALVCSWAVLWEPLLPIWEISHSTSLDISHNNFSGSIPSELASLRSLRQIFLGSNQLTGTIPSEIFNGIFLETVDMTSNSLSGNLTSGTLSPELSKCMDLEQLSLSSNKFTGSIPRELGFLSKLKVLFIGKNYFTGGVPLEIGNITNLERLNLESCNLIGKIPPSVFNISSLRFINLFQNHLSGSVPQSIDYNLLLLKRLYLSRNELSGEIPPSYMGMQESCESSIENIGNLTSLETLSMINNRLTGVKHENFILSTLFEFAICINSNLRPGEVHSQIANLVKLEGLSWWQQPIWPNSPGILNISSLIYIDMSSNRLSGSLPSSIWMTLSSLEEIYLSNNKFSGKIPSFLFNASSLVIMDHTSNSFACPMPTTSGYLRFLQHLLIAENNLTRESSTPELTFIASLINCRD</sequence>
<dbReference type="Proteomes" id="UP001060085">
    <property type="component" value="Linkage Group LG04"/>
</dbReference>
<gene>
    <name evidence="1" type="ORF">M9H77_18332</name>
</gene>
<organism evidence="1 2">
    <name type="scientific">Catharanthus roseus</name>
    <name type="common">Madagascar periwinkle</name>
    <name type="synonym">Vinca rosea</name>
    <dbReference type="NCBI Taxonomy" id="4058"/>
    <lineage>
        <taxon>Eukaryota</taxon>
        <taxon>Viridiplantae</taxon>
        <taxon>Streptophyta</taxon>
        <taxon>Embryophyta</taxon>
        <taxon>Tracheophyta</taxon>
        <taxon>Spermatophyta</taxon>
        <taxon>Magnoliopsida</taxon>
        <taxon>eudicotyledons</taxon>
        <taxon>Gunneridae</taxon>
        <taxon>Pentapetalae</taxon>
        <taxon>asterids</taxon>
        <taxon>lamiids</taxon>
        <taxon>Gentianales</taxon>
        <taxon>Apocynaceae</taxon>
        <taxon>Rauvolfioideae</taxon>
        <taxon>Vinceae</taxon>
        <taxon>Catharanthinae</taxon>
        <taxon>Catharanthus</taxon>
    </lineage>
</organism>
<name>A0ACC0B749_CATRO</name>
<reference evidence="2" key="1">
    <citation type="journal article" date="2023" name="Nat. Plants">
        <title>Single-cell RNA sequencing provides a high-resolution roadmap for understanding the multicellular compartmentation of specialized metabolism.</title>
        <authorList>
            <person name="Sun S."/>
            <person name="Shen X."/>
            <person name="Li Y."/>
            <person name="Li Y."/>
            <person name="Wang S."/>
            <person name="Li R."/>
            <person name="Zhang H."/>
            <person name="Shen G."/>
            <person name="Guo B."/>
            <person name="Wei J."/>
            <person name="Xu J."/>
            <person name="St-Pierre B."/>
            <person name="Chen S."/>
            <person name="Sun C."/>
        </authorList>
    </citation>
    <scope>NUCLEOTIDE SEQUENCE [LARGE SCALE GENOMIC DNA]</scope>
</reference>
<proteinExistence type="predicted"/>
<evidence type="ECO:0000313" key="2">
    <source>
        <dbReference type="Proteomes" id="UP001060085"/>
    </source>
</evidence>
<keyword evidence="2" id="KW-1185">Reference proteome</keyword>
<dbReference type="EMBL" id="CM044704">
    <property type="protein sequence ID" value="KAI5668479.1"/>
    <property type="molecule type" value="Genomic_DNA"/>
</dbReference>
<protein>
    <submittedName>
        <fullName evidence="1">Uncharacterized protein</fullName>
    </submittedName>
</protein>
<accession>A0ACC0B749</accession>
<evidence type="ECO:0000313" key="1">
    <source>
        <dbReference type="EMBL" id="KAI5668479.1"/>
    </source>
</evidence>